<dbReference type="SUPFAM" id="SSF75620">
    <property type="entry name" value="Release factor"/>
    <property type="match status" value="1"/>
</dbReference>
<dbReference type="InterPro" id="IPR000352">
    <property type="entry name" value="Pep_chain_release_fac_I"/>
</dbReference>
<dbReference type="PROSITE" id="PS00745">
    <property type="entry name" value="RF_PROK_I"/>
    <property type="match status" value="1"/>
</dbReference>
<evidence type="ECO:0000313" key="4">
    <source>
        <dbReference type="EMBL" id="MFC6440394.1"/>
    </source>
</evidence>
<evidence type="ECO:0000313" key="5">
    <source>
        <dbReference type="Proteomes" id="UP001596364"/>
    </source>
</evidence>
<comment type="similarity">
    <text evidence="1">Belongs to the prokaryotic/mitochondrial release factor family.</text>
</comment>
<dbReference type="EC" id="3.1.1.29" evidence="4"/>
<sequence length="139" mass="15856">MAQLFLTDTLWIDDADIDLSAIRAQGSGGQNVNKVSSAIHLRFDVAKSSLPEYMKERLLAVNDSRLTSDGIFVLKAQQYRTQEQNRDDALARLGEWISENIKVQKARKATKPSRAAKAKRLDSKKQHSERKQRRQKVDF</sequence>
<dbReference type="Proteomes" id="UP001596364">
    <property type="component" value="Unassembled WGS sequence"/>
</dbReference>
<accession>A0ABW1XK11</accession>
<gene>
    <name evidence="4" type="primary">arfB</name>
    <name evidence="4" type="ORF">ACFP85_09565</name>
</gene>
<feature type="domain" description="Prokaryotic-type class I peptide chain release factors" evidence="3">
    <location>
        <begin position="23"/>
        <end position="39"/>
    </location>
</feature>
<feature type="compositionally biased region" description="Basic residues" evidence="2">
    <location>
        <begin position="127"/>
        <end position="139"/>
    </location>
</feature>
<dbReference type="InterPro" id="IPR045853">
    <property type="entry name" value="Pep_chain_release_fac_I_sf"/>
</dbReference>
<protein>
    <submittedName>
        <fullName evidence="4">Alternative ribosome rescue aminoacyl-tRNA hydrolase ArfB</fullName>
        <ecNumber evidence="4">3.1.1.29</ecNumber>
    </submittedName>
</protein>
<dbReference type="Pfam" id="PF00472">
    <property type="entry name" value="RF-1"/>
    <property type="match status" value="1"/>
</dbReference>
<dbReference type="GO" id="GO:0004045">
    <property type="term" value="F:peptidyl-tRNA hydrolase activity"/>
    <property type="evidence" value="ECO:0007669"/>
    <property type="project" value="UniProtKB-EC"/>
</dbReference>
<feature type="region of interest" description="Disordered" evidence="2">
    <location>
        <begin position="104"/>
        <end position="139"/>
    </location>
</feature>
<evidence type="ECO:0000259" key="3">
    <source>
        <dbReference type="PROSITE" id="PS00745"/>
    </source>
</evidence>
<dbReference type="Gene3D" id="3.30.160.20">
    <property type="match status" value="1"/>
</dbReference>
<proteinExistence type="inferred from homology"/>
<keyword evidence="4" id="KW-0378">Hydrolase</keyword>
<organism evidence="4 5">
    <name type="scientific">Pseudobowmanella zhangzhouensis</name>
    <dbReference type="NCBI Taxonomy" id="1537679"/>
    <lineage>
        <taxon>Bacteria</taxon>
        <taxon>Pseudomonadati</taxon>
        <taxon>Pseudomonadota</taxon>
        <taxon>Gammaproteobacteria</taxon>
        <taxon>Alteromonadales</taxon>
        <taxon>Alteromonadaceae</taxon>
    </lineage>
</organism>
<dbReference type="NCBIfam" id="NF006718">
    <property type="entry name" value="PRK09256.1"/>
    <property type="match status" value="1"/>
</dbReference>
<comment type="caution">
    <text evidence="4">The sequence shown here is derived from an EMBL/GenBank/DDBJ whole genome shotgun (WGS) entry which is preliminary data.</text>
</comment>
<dbReference type="PANTHER" id="PTHR47814">
    <property type="entry name" value="PEPTIDYL-TRNA HYDROLASE ARFB"/>
    <property type="match status" value="1"/>
</dbReference>
<dbReference type="EMBL" id="JBHSUS010000001">
    <property type="protein sequence ID" value="MFC6440394.1"/>
    <property type="molecule type" value="Genomic_DNA"/>
</dbReference>
<reference evidence="5" key="1">
    <citation type="journal article" date="2019" name="Int. J. Syst. Evol. Microbiol.">
        <title>The Global Catalogue of Microorganisms (GCM) 10K type strain sequencing project: providing services to taxonomists for standard genome sequencing and annotation.</title>
        <authorList>
            <consortium name="The Broad Institute Genomics Platform"/>
            <consortium name="The Broad Institute Genome Sequencing Center for Infectious Disease"/>
            <person name="Wu L."/>
            <person name="Ma J."/>
        </authorList>
    </citation>
    <scope>NUCLEOTIDE SEQUENCE [LARGE SCALE GENOMIC DNA]</scope>
    <source>
        <strain evidence="5">CGMCC 1.16031</strain>
    </source>
</reference>
<dbReference type="RefSeq" id="WP_131258195.1">
    <property type="nucleotide sequence ID" value="NZ_JBHSUS010000001.1"/>
</dbReference>
<evidence type="ECO:0000256" key="2">
    <source>
        <dbReference type="SAM" id="MobiDB-lite"/>
    </source>
</evidence>
<keyword evidence="5" id="KW-1185">Reference proteome</keyword>
<name>A0ABW1XK11_9ALTE</name>
<evidence type="ECO:0000256" key="1">
    <source>
        <dbReference type="ARBA" id="ARBA00010835"/>
    </source>
</evidence>
<dbReference type="PANTHER" id="PTHR47814:SF1">
    <property type="entry name" value="PEPTIDYL-TRNA HYDROLASE ARFB"/>
    <property type="match status" value="1"/>
</dbReference>
<feature type="compositionally biased region" description="Basic residues" evidence="2">
    <location>
        <begin position="104"/>
        <end position="118"/>
    </location>
</feature>